<dbReference type="InterPro" id="IPR036922">
    <property type="entry name" value="Rieske_2Fe-2S_sf"/>
</dbReference>
<evidence type="ECO:0000256" key="6">
    <source>
        <dbReference type="ARBA" id="ARBA00023014"/>
    </source>
</evidence>
<dbReference type="CDD" id="cd03469">
    <property type="entry name" value="Rieske_RO_Alpha_N"/>
    <property type="match status" value="1"/>
</dbReference>
<dbReference type="Gene3D" id="3.90.380.10">
    <property type="entry name" value="Naphthalene 1,2-dioxygenase Alpha Subunit, Chain A, domain 1"/>
    <property type="match status" value="1"/>
</dbReference>
<dbReference type="eggNOG" id="COG4638">
    <property type="taxonomic scope" value="Bacteria"/>
</dbReference>
<dbReference type="Pfam" id="PF00848">
    <property type="entry name" value="Ring_hydroxyl_A"/>
    <property type="match status" value="1"/>
</dbReference>
<dbReference type="KEGG" id="pla:Plav_0984"/>
<evidence type="ECO:0000256" key="2">
    <source>
        <dbReference type="ARBA" id="ARBA00022714"/>
    </source>
</evidence>
<dbReference type="InterPro" id="IPR001663">
    <property type="entry name" value="Rng_hydr_dOase-A"/>
</dbReference>
<evidence type="ECO:0000256" key="7">
    <source>
        <dbReference type="ARBA" id="ARBA00023027"/>
    </source>
</evidence>
<dbReference type="HOGENOM" id="CLU_026244_3_2_5"/>
<evidence type="ECO:0000256" key="4">
    <source>
        <dbReference type="ARBA" id="ARBA00023002"/>
    </source>
</evidence>
<dbReference type="InterPro" id="IPR015879">
    <property type="entry name" value="Ring_hydroxy_dOase_asu_C_dom"/>
</dbReference>
<dbReference type="GO" id="GO:0016491">
    <property type="term" value="F:oxidoreductase activity"/>
    <property type="evidence" value="ECO:0007669"/>
    <property type="project" value="UniProtKB-KW"/>
</dbReference>
<gene>
    <name evidence="9" type="ordered locus">Plav_0984</name>
</gene>
<evidence type="ECO:0000313" key="9">
    <source>
        <dbReference type="EMBL" id="ABS62607.1"/>
    </source>
</evidence>
<protein>
    <submittedName>
        <fullName evidence="9">Rieske (2Fe-2S) domain protein</fullName>
    </submittedName>
</protein>
<sequence length="394" mass="44738">MSSKILTDAFFDGFSSSLGDVTEAETLPPACYTDEEFFEFEKEALFNREWLCVGRVDWVKNPGDYFTATHIGEPLIVSRTREGELKAMSAVCQHRAMLVAEGRGNTKAFVCPYHHWTYGLDGRLVGAPAMSKTCDFDRNDVGLPEIKTEVWEGFVFVNFDEDAPPLTPRLKTVSEALANYDLPNAEGAVPDEPQSYPWNWKVMMENNNDGYHATRLHKGPLHDFIPSELATFPEMPEGSAGYLRFNGTLHPDAAFNPLQKAVLPVFPKLTAEERHRAMFANIPPTLSLVVTSDMVIYLILHAESAGRHSMTIGWLVAPGAMSEPLFQERLDMNMRSAMEITEQDLHVDRLVQIGLKSRFSVRGRYSWQERAQSDLNHWLVSRYRQEWQRRKAFA</sequence>
<evidence type="ECO:0000256" key="5">
    <source>
        <dbReference type="ARBA" id="ARBA00023004"/>
    </source>
</evidence>
<dbReference type="Proteomes" id="UP000006377">
    <property type="component" value="Chromosome"/>
</dbReference>
<dbReference type="GO" id="GO:0051537">
    <property type="term" value="F:2 iron, 2 sulfur cluster binding"/>
    <property type="evidence" value="ECO:0007669"/>
    <property type="project" value="UniProtKB-KW"/>
</dbReference>
<dbReference type="InterPro" id="IPR017941">
    <property type="entry name" value="Rieske_2Fe-2S"/>
</dbReference>
<dbReference type="PROSITE" id="PS00570">
    <property type="entry name" value="RING_HYDROXYL_ALPHA"/>
    <property type="match status" value="1"/>
</dbReference>
<dbReference type="RefSeq" id="WP_012109863.1">
    <property type="nucleotide sequence ID" value="NC_009719.1"/>
</dbReference>
<keyword evidence="3" id="KW-0479">Metal-binding</keyword>
<dbReference type="SUPFAM" id="SSF50022">
    <property type="entry name" value="ISP domain"/>
    <property type="match status" value="1"/>
</dbReference>
<evidence type="ECO:0000256" key="1">
    <source>
        <dbReference type="ARBA" id="ARBA00001962"/>
    </source>
</evidence>
<dbReference type="GO" id="GO:0005506">
    <property type="term" value="F:iron ion binding"/>
    <property type="evidence" value="ECO:0007669"/>
    <property type="project" value="InterPro"/>
</dbReference>
<accession>A7HRS4</accession>
<dbReference type="InterPro" id="IPR015881">
    <property type="entry name" value="ARHD_Rieske_2Fe_2S"/>
</dbReference>
<organism evidence="9 10">
    <name type="scientific">Parvibaculum lavamentivorans (strain DS-1 / DSM 13023 / NCIMB 13966)</name>
    <dbReference type="NCBI Taxonomy" id="402881"/>
    <lineage>
        <taxon>Bacteria</taxon>
        <taxon>Pseudomonadati</taxon>
        <taxon>Pseudomonadota</taxon>
        <taxon>Alphaproteobacteria</taxon>
        <taxon>Hyphomicrobiales</taxon>
        <taxon>Parvibaculaceae</taxon>
        <taxon>Parvibaculum</taxon>
    </lineage>
</organism>
<evidence type="ECO:0000313" key="10">
    <source>
        <dbReference type="Proteomes" id="UP000006377"/>
    </source>
</evidence>
<dbReference type="EMBL" id="CP000774">
    <property type="protein sequence ID" value="ABS62607.1"/>
    <property type="molecule type" value="Genomic_DNA"/>
</dbReference>
<comment type="cofactor">
    <cofactor evidence="1">
        <name>Fe cation</name>
        <dbReference type="ChEBI" id="CHEBI:24875"/>
    </cofactor>
</comment>
<dbReference type="CDD" id="cd08885">
    <property type="entry name" value="RHO_alpha_C_1"/>
    <property type="match status" value="1"/>
</dbReference>
<name>A7HRS4_PARL1</name>
<dbReference type="SUPFAM" id="SSF55961">
    <property type="entry name" value="Bet v1-like"/>
    <property type="match status" value="1"/>
</dbReference>
<dbReference type="STRING" id="402881.Plav_0984"/>
<evidence type="ECO:0000256" key="3">
    <source>
        <dbReference type="ARBA" id="ARBA00022723"/>
    </source>
</evidence>
<reference evidence="9 10" key="1">
    <citation type="journal article" date="2011" name="Stand. Genomic Sci.">
        <title>Complete genome sequence of Parvibaculum lavamentivorans type strain (DS-1(T)).</title>
        <authorList>
            <person name="Schleheck D."/>
            <person name="Weiss M."/>
            <person name="Pitluck S."/>
            <person name="Bruce D."/>
            <person name="Land M.L."/>
            <person name="Han S."/>
            <person name="Saunders E."/>
            <person name="Tapia R."/>
            <person name="Detter C."/>
            <person name="Brettin T."/>
            <person name="Han J."/>
            <person name="Woyke T."/>
            <person name="Goodwin L."/>
            <person name="Pennacchio L."/>
            <person name="Nolan M."/>
            <person name="Cook A.M."/>
            <person name="Kjelleberg S."/>
            <person name="Thomas T."/>
        </authorList>
    </citation>
    <scope>NUCLEOTIDE SEQUENCE [LARGE SCALE GENOMIC DNA]</scope>
    <source>
        <strain evidence="10">DS-1 / DSM 13023 / NCIMB 13966</strain>
    </source>
</reference>
<keyword evidence="10" id="KW-1185">Reference proteome</keyword>
<dbReference type="PANTHER" id="PTHR43756:SF5">
    <property type="entry name" value="CHOLINE MONOOXYGENASE, CHLOROPLASTIC"/>
    <property type="match status" value="1"/>
</dbReference>
<proteinExistence type="predicted"/>
<dbReference type="OrthoDB" id="7456916at2"/>
<dbReference type="Pfam" id="PF00355">
    <property type="entry name" value="Rieske"/>
    <property type="match status" value="1"/>
</dbReference>
<feature type="domain" description="Rieske" evidence="8">
    <location>
        <begin position="50"/>
        <end position="157"/>
    </location>
</feature>
<dbReference type="PROSITE" id="PS51296">
    <property type="entry name" value="RIESKE"/>
    <property type="match status" value="1"/>
</dbReference>
<dbReference type="AlphaFoldDB" id="A7HRS4"/>
<dbReference type="PANTHER" id="PTHR43756">
    <property type="entry name" value="CHOLINE MONOOXYGENASE, CHLOROPLASTIC"/>
    <property type="match status" value="1"/>
</dbReference>
<dbReference type="Gene3D" id="2.102.10.10">
    <property type="entry name" value="Rieske [2Fe-2S] iron-sulphur domain"/>
    <property type="match status" value="1"/>
</dbReference>
<keyword evidence="6" id="KW-0411">Iron-sulfur</keyword>
<keyword evidence="4" id="KW-0560">Oxidoreductase</keyword>
<keyword evidence="5" id="KW-0408">Iron</keyword>
<keyword evidence="2" id="KW-0001">2Fe-2S</keyword>
<dbReference type="PRINTS" id="PR00090">
    <property type="entry name" value="RNGDIOXGNASE"/>
</dbReference>
<keyword evidence="7" id="KW-0520">NAD</keyword>
<evidence type="ECO:0000259" key="8">
    <source>
        <dbReference type="PROSITE" id="PS51296"/>
    </source>
</evidence>